<keyword evidence="2" id="KW-0812">Transmembrane</keyword>
<name>A0A2T0SM84_9PSEU</name>
<gene>
    <name evidence="3" type="ORF">CLV43_11638</name>
</gene>
<keyword evidence="2" id="KW-1133">Transmembrane helix</keyword>
<feature type="transmembrane region" description="Helical" evidence="2">
    <location>
        <begin position="41"/>
        <end position="58"/>
    </location>
</feature>
<sequence>MSNAMHTEAPALATDEDDAETNPAGEMALSNRTRVGMRTRVLSGLALTAGMAVLAYGTNTFTTVSAPGFPV</sequence>
<keyword evidence="2" id="KW-0472">Membrane</keyword>
<protein>
    <submittedName>
        <fullName evidence="3">Uncharacterized protein</fullName>
    </submittedName>
</protein>
<dbReference type="EMBL" id="PVTF01000016">
    <property type="protein sequence ID" value="PRY34531.1"/>
    <property type="molecule type" value="Genomic_DNA"/>
</dbReference>
<evidence type="ECO:0000256" key="2">
    <source>
        <dbReference type="SAM" id="Phobius"/>
    </source>
</evidence>
<accession>A0A2T0SM84</accession>
<reference evidence="3 4" key="1">
    <citation type="submission" date="2018-03" db="EMBL/GenBank/DDBJ databases">
        <title>Genomic Encyclopedia of Archaeal and Bacterial Type Strains, Phase II (KMG-II): from individual species to whole genera.</title>
        <authorList>
            <person name="Goeker M."/>
        </authorList>
    </citation>
    <scope>NUCLEOTIDE SEQUENCE [LARGE SCALE GENOMIC DNA]</scope>
    <source>
        <strain evidence="3 4">DSM 44720</strain>
    </source>
</reference>
<feature type="region of interest" description="Disordered" evidence="1">
    <location>
        <begin position="1"/>
        <end position="31"/>
    </location>
</feature>
<dbReference type="AlphaFoldDB" id="A0A2T0SM84"/>
<keyword evidence="4" id="KW-1185">Reference proteome</keyword>
<dbReference type="RefSeq" id="WP_106194667.1">
    <property type="nucleotide sequence ID" value="NZ_PVTF01000016.1"/>
</dbReference>
<evidence type="ECO:0000256" key="1">
    <source>
        <dbReference type="SAM" id="MobiDB-lite"/>
    </source>
</evidence>
<evidence type="ECO:0000313" key="3">
    <source>
        <dbReference type="EMBL" id="PRY34531.1"/>
    </source>
</evidence>
<proteinExistence type="predicted"/>
<dbReference type="Proteomes" id="UP000239494">
    <property type="component" value="Unassembled WGS sequence"/>
</dbReference>
<evidence type="ECO:0000313" key="4">
    <source>
        <dbReference type="Proteomes" id="UP000239494"/>
    </source>
</evidence>
<comment type="caution">
    <text evidence="3">The sequence shown here is derived from an EMBL/GenBank/DDBJ whole genome shotgun (WGS) entry which is preliminary data.</text>
</comment>
<organism evidence="3 4">
    <name type="scientific">Umezawaea tangerina</name>
    <dbReference type="NCBI Taxonomy" id="84725"/>
    <lineage>
        <taxon>Bacteria</taxon>
        <taxon>Bacillati</taxon>
        <taxon>Actinomycetota</taxon>
        <taxon>Actinomycetes</taxon>
        <taxon>Pseudonocardiales</taxon>
        <taxon>Pseudonocardiaceae</taxon>
        <taxon>Umezawaea</taxon>
    </lineage>
</organism>